<name>A0A8X8CP88_POPTO</name>
<dbReference type="AlphaFoldDB" id="A0A8X8CP88"/>
<dbReference type="InterPro" id="IPR010765">
    <property type="entry name" value="DUF1350"/>
</dbReference>
<organism evidence="1 2">
    <name type="scientific">Populus tomentosa</name>
    <name type="common">Chinese white poplar</name>
    <dbReference type="NCBI Taxonomy" id="118781"/>
    <lineage>
        <taxon>Eukaryota</taxon>
        <taxon>Viridiplantae</taxon>
        <taxon>Streptophyta</taxon>
        <taxon>Embryophyta</taxon>
        <taxon>Tracheophyta</taxon>
        <taxon>Spermatophyta</taxon>
        <taxon>Magnoliopsida</taxon>
        <taxon>eudicotyledons</taxon>
        <taxon>Gunneridae</taxon>
        <taxon>Pentapetalae</taxon>
        <taxon>rosids</taxon>
        <taxon>fabids</taxon>
        <taxon>Malpighiales</taxon>
        <taxon>Salicaceae</taxon>
        <taxon>Saliceae</taxon>
        <taxon>Populus</taxon>
    </lineage>
</organism>
<dbReference type="EMBL" id="JAAWWB010000012">
    <property type="protein sequence ID" value="KAG6770436.1"/>
    <property type="molecule type" value="Genomic_DNA"/>
</dbReference>
<dbReference type="Proteomes" id="UP000886885">
    <property type="component" value="Chromosome 6D"/>
</dbReference>
<dbReference type="OrthoDB" id="3980at2759"/>
<dbReference type="PANTHER" id="PTHR34127:SF3">
    <property type="entry name" value="INITIATION FACTOR 4F SUBUNIT (DUF1350)"/>
    <property type="match status" value="1"/>
</dbReference>
<proteinExistence type="predicted"/>
<sequence>MELASSLCYTSPNNLTTDYNNNPRYPSKTKFNPPFYPWVPTRRSKTSGSSSLSRMVSNGYAGRSSSNFRYGDGNTVITNTNYKQRQKYTQMESCLVIPPPKGIKPRAIIKFLGGAFIGAVPEVTYSFLIELLAKDGYVVILVPYNVTFDHSKAANQVYERFNACLDLLLQSGLPHDGLTASELVGLPLFSVGHSNGALLQVLTGSYFCEKIPKCDEECRLLSKANAIISFNNRPATEAVPYFEQVNMSGYLKCAYGHVPLGPLVNQMMPVVEASPMYAMARSASGDAWKVLLDTAGAIIPDSEQEALISLTKFVDQLPSVFGQVTEGISEFKPTPSENRDCCRNLYNVQHTLLVKFNSDAIDETDVLEETLKPRVESIGGTIEKVQLSGSHITPCIQEPKWQAGYVYTPVDAIAQGLKTLSLNETKVLSRTICDWLRCFED</sequence>
<evidence type="ECO:0008006" key="3">
    <source>
        <dbReference type="Google" id="ProtNLM"/>
    </source>
</evidence>
<keyword evidence="2" id="KW-1185">Reference proteome</keyword>
<evidence type="ECO:0000313" key="1">
    <source>
        <dbReference type="EMBL" id="KAG6770436.1"/>
    </source>
</evidence>
<dbReference type="Pfam" id="PF07082">
    <property type="entry name" value="DUF1350"/>
    <property type="match status" value="2"/>
</dbReference>
<gene>
    <name evidence="1" type="ORF">POTOM_026118</name>
</gene>
<dbReference type="PANTHER" id="PTHR34127">
    <property type="entry name" value="OS04G0405600 PROTEIN"/>
    <property type="match status" value="1"/>
</dbReference>
<evidence type="ECO:0000313" key="2">
    <source>
        <dbReference type="Proteomes" id="UP000886885"/>
    </source>
</evidence>
<reference evidence="1" key="1">
    <citation type="journal article" date="2020" name="bioRxiv">
        <title>Hybrid origin of Populus tomentosa Carr. identified through genome sequencing and phylogenomic analysis.</title>
        <authorList>
            <person name="An X."/>
            <person name="Gao K."/>
            <person name="Chen Z."/>
            <person name="Li J."/>
            <person name="Yang X."/>
            <person name="Yang X."/>
            <person name="Zhou J."/>
            <person name="Guo T."/>
            <person name="Zhao T."/>
            <person name="Huang S."/>
            <person name="Miao D."/>
            <person name="Khan W.U."/>
            <person name="Rao P."/>
            <person name="Ye M."/>
            <person name="Lei B."/>
            <person name="Liao W."/>
            <person name="Wang J."/>
            <person name="Ji L."/>
            <person name="Li Y."/>
            <person name="Guo B."/>
            <person name="Mustafa N.S."/>
            <person name="Li S."/>
            <person name="Yun Q."/>
            <person name="Keller S.R."/>
            <person name="Mao J."/>
            <person name="Zhang R."/>
            <person name="Strauss S.H."/>
        </authorList>
    </citation>
    <scope>NUCLEOTIDE SEQUENCE</scope>
    <source>
        <strain evidence="1">GM15</strain>
        <tissue evidence="1">Leaf</tissue>
    </source>
</reference>
<comment type="caution">
    <text evidence="1">The sequence shown here is derived from an EMBL/GenBank/DDBJ whole genome shotgun (WGS) entry which is preliminary data.</text>
</comment>
<accession>A0A8X8CP88</accession>
<protein>
    <recommendedName>
        <fullName evidence="3">DUF1350 domain-containing protein</fullName>
    </recommendedName>
</protein>